<evidence type="ECO:0000313" key="1">
    <source>
        <dbReference type="EMBL" id="GAI00292.1"/>
    </source>
</evidence>
<proteinExistence type="predicted"/>
<name>X1JZU6_9ZZZZ</name>
<protein>
    <recommendedName>
        <fullName evidence="2">Wadjet protein JetD C-terminal domain-containing protein</fullName>
    </recommendedName>
</protein>
<feature type="non-terminal residue" evidence="1">
    <location>
        <position position="1"/>
    </location>
</feature>
<dbReference type="AlphaFoldDB" id="X1JZU6"/>
<reference evidence="1" key="1">
    <citation type="journal article" date="2014" name="Front. Microbiol.">
        <title>High frequency of phylogenetically diverse reductive dehalogenase-homologous genes in deep subseafloor sedimentary metagenomes.</title>
        <authorList>
            <person name="Kawai M."/>
            <person name="Futagami T."/>
            <person name="Toyoda A."/>
            <person name="Takaki Y."/>
            <person name="Nishi S."/>
            <person name="Hori S."/>
            <person name="Arai W."/>
            <person name="Tsubouchi T."/>
            <person name="Morono Y."/>
            <person name="Uchiyama I."/>
            <person name="Ito T."/>
            <person name="Fujiyama A."/>
            <person name="Inagaki F."/>
            <person name="Takami H."/>
        </authorList>
    </citation>
    <scope>NUCLEOTIDE SEQUENCE</scope>
    <source>
        <strain evidence="1">Expedition CK06-06</strain>
    </source>
</reference>
<organism evidence="1">
    <name type="scientific">marine sediment metagenome</name>
    <dbReference type="NCBI Taxonomy" id="412755"/>
    <lineage>
        <taxon>unclassified sequences</taxon>
        <taxon>metagenomes</taxon>
        <taxon>ecological metagenomes</taxon>
    </lineage>
</organism>
<gene>
    <name evidence="1" type="ORF">S03H2_69812</name>
</gene>
<sequence>EVSIPEKWRTAERLAQRFFDLRKPVHIYYFGDLDPKGLLIPESAWNDIFKWTVAIINRKDKGLAYHADLSFERIGINEDQIGELDIPENPERPGTYQWEGLDDAQAESLISKTSEKLDLEAFELVKDDEEDI</sequence>
<comment type="caution">
    <text evidence="1">The sequence shown here is derived from an EMBL/GenBank/DDBJ whole genome shotgun (WGS) entry which is preliminary data.</text>
</comment>
<dbReference type="EMBL" id="BARU01046218">
    <property type="protein sequence ID" value="GAI00292.1"/>
    <property type="molecule type" value="Genomic_DNA"/>
</dbReference>
<evidence type="ECO:0008006" key="2">
    <source>
        <dbReference type="Google" id="ProtNLM"/>
    </source>
</evidence>
<feature type="non-terminal residue" evidence="1">
    <location>
        <position position="132"/>
    </location>
</feature>
<accession>X1JZU6</accession>